<evidence type="ECO:0000259" key="2">
    <source>
        <dbReference type="PROSITE" id="PS50053"/>
    </source>
</evidence>
<feature type="domain" description="Ubiquitin-like" evidence="2">
    <location>
        <begin position="1"/>
        <end position="76"/>
    </location>
</feature>
<proteinExistence type="predicted"/>
<dbReference type="Pfam" id="PF00240">
    <property type="entry name" value="ubiquitin"/>
    <property type="match status" value="1"/>
</dbReference>
<dbReference type="PRINTS" id="PR00348">
    <property type="entry name" value="UBIQUITIN"/>
</dbReference>
<evidence type="ECO:0000313" key="3">
    <source>
        <dbReference type="EMBL" id="KPV76437.1"/>
    </source>
</evidence>
<dbReference type="InterPro" id="IPR019956">
    <property type="entry name" value="Ubiquitin_dom"/>
</dbReference>
<dbReference type="PANTHER" id="PTHR10666">
    <property type="entry name" value="UBIQUITIN"/>
    <property type="match status" value="1"/>
</dbReference>
<organism evidence="3 4">
    <name type="scientific">Rhodotorula graminis (strain WP1)</name>
    <dbReference type="NCBI Taxonomy" id="578459"/>
    <lineage>
        <taxon>Eukaryota</taxon>
        <taxon>Fungi</taxon>
        <taxon>Dikarya</taxon>
        <taxon>Basidiomycota</taxon>
        <taxon>Pucciniomycotina</taxon>
        <taxon>Microbotryomycetes</taxon>
        <taxon>Sporidiobolales</taxon>
        <taxon>Sporidiobolaceae</taxon>
        <taxon>Rhodotorula</taxon>
    </lineage>
</organism>
<dbReference type="STRING" id="578459.A0A194S772"/>
<protein>
    <recommendedName>
        <fullName evidence="2">Ubiquitin-like domain-containing protein</fullName>
    </recommendedName>
</protein>
<dbReference type="PROSITE" id="PS50053">
    <property type="entry name" value="UBIQUITIN_2"/>
    <property type="match status" value="1"/>
</dbReference>
<dbReference type="Gene3D" id="3.10.20.90">
    <property type="entry name" value="Phosphatidylinositol 3-kinase Catalytic Subunit, Chain A, domain 1"/>
    <property type="match status" value="1"/>
</dbReference>
<dbReference type="Proteomes" id="UP000053890">
    <property type="component" value="Unassembled WGS sequence"/>
</dbReference>
<dbReference type="EMBL" id="KQ474076">
    <property type="protein sequence ID" value="KPV76437.1"/>
    <property type="molecule type" value="Genomic_DNA"/>
</dbReference>
<dbReference type="SUPFAM" id="SSF54236">
    <property type="entry name" value="Ubiquitin-like"/>
    <property type="match status" value="1"/>
</dbReference>
<evidence type="ECO:0000256" key="1">
    <source>
        <dbReference type="SAM" id="MobiDB-lite"/>
    </source>
</evidence>
<dbReference type="InterPro" id="IPR050158">
    <property type="entry name" value="Ubiquitin_ubiquitin-like"/>
</dbReference>
<dbReference type="InterPro" id="IPR000626">
    <property type="entry name" value="Ubiquitin-like_dom"/>
</dbReference>
<name>A0A194S772_RHOGW</name>
<dbReference type="InterPro" id="IPR029071">
    <property type="entry name" value="Ubiquitin-like_domsf"/>
</dbReference>
<dbReference type="SMART" id="SM00213">
    <property type="entry name" value="UBQ"/>
    <property type="match status" value="1"/>
</dbReference>
<evidence type="ECO:0000313" key="4">
    <source>
        <dbReference type="Proteomes" id="UP000053890"/>
    </source>
</evidence>
<dbReference type="OrthoDB" id="428577at2759"/>
<feature type="region of interest" description="Disordered" evidence="1">
    <location>
        <begin position="126"/>
        <end position="149"/>
    </location>
</feature>
<feature type="region of interest" description="Disordered" evidence="1">
    <location>
        <begin position="77"/>
        <end position="113"/>
    </location>
</feature>
<reference evidence="3 4" key="1">
    <citation type="journal article" date="2015" name="Front. Microbiol.">
        <title>Genome sequence of the plant growth promoting endophytic yeast Rhodotorula graminis WP1.</title>
        <authorList>
            <person name="Firrincieli A."/>
            <person name="Otillar R."/>
            <person name="Salamov A."/>
            <person name="Schmutz J."/>
            <person name="Khan Z."/>
            <person name="Redman R.S."/>
            <person name="Fleck N.D."/>
            <person name="Lindquist E."/>
            <person name="Grigoriev I.V."/>
            <person name="Doty S.L."/>
        </authorList>
    </citation>
    <scope>NUCLEOTIDE SEQUENCE [LARGE SCALE GENOMIC DNA]</scope>
    <source>
        <strain evidence="3 4">WP1</strain>
    </source>
</reference>
<keyword evidence="4" id="KW-1185">Reference proteome</keyword>
<dbReference type="RefSeq" id="XP_018272486.1">
    <property type="nucleotide sequence ID" value="XM_018412689.1"/>
</dbReference>
<dbReference type="PROSITE" id="PS00299">
    <property type="entry name" value="UBIQUITIN_1"/>
    <property type="match status" value="1"/>
</dbReference>
<feature type="non-terminal residue" evidence="3">
    <location>
        <position position="149"/>
    </location>
</feature>
<gene>
    <name evidence="3" type="ORF">RHOBADRAFT_25502</name>
</gene>
<dbReference type="InterPro" id="IPR019954">
    <property type="entry name" value="Ubiquitin_CS"/>
</dbReference>
<sequence>MQIFVKCTDGTTRTLDVGKLDTVEHVKRTLQDKLGVALVDQRLIFGGKQLDDGLTLADYAIGNESTLYIVLRLRGGSLDPSTRDYVSDSEEEGGPPAGRVVAPHAAASGTSSALADDHLVQHGLVSGDTDKQLVNPGASGLDPVDDDVC</sequence>
<dbReference type="GeneID" id="28973138"/>
<dbReference type="AlphaFoldDB" id="A0A194S772"/>
<accession>A0A194S772</accession>